<dbReference type="RefSeq" id="WP_148377695.1">
    <property type="nucleotide sequence ID" value="NZ_VSIY01000006.1"/>
</dbReference>
<dbReference type="Proteomes" id="UP000322080">
    <property type="component" value="Unassembled WGS sequence"/>
</dbReference>
<dbReference type="SUPFAM" id="SSF81901">
    <property type="entry name" value="HCP-like"/>
    <property type="match status" value="1"/>
</dbReference>
<proteinExistence type="predicted"/>
<accession>A0A5D0RKE2</accession>
<feature type="region of interest" description="Disordered" evidence="1">
    <location>
        <begin position="212"/>
        <end position="231"/>
    </location>
</feature>
<feature type="compositionally biased region" description="Acidic residues" evidence="1">
    <location>
        <begin position="142"/>
        <end position="152"/>
    </location>
</feature>
<evidence type="ECO:0000313" key="4">
    <source>
        <dbReference type="Proteomes" id="UP000322080"/>
    </source>
</evidence>
<feature type="signal peptide" evidence="2">
    <location>
        <begin position="1"/>
        <end position="31"/>
    </location>
</feature>
<dbReference type="InterPro" id="IPR011990">
    <property type="entry name" value="TPR-like_helical_dom_sf"/>
</dbReference>
<dbReference type="SUPFAM" id="SSF47090">
    <property type="entry name" value="PGBD-like"/>
    <property type="match status" value="1"/>
</dbReference>
<protein>
    <submittedName>
        <fullName evidence="3">SEL1-like repeat protein</fullName>
    </submittedName>
</protein>
<gene>
    <name evidence="3" type="ORF">FVF75_09245</name>
</gene>
<dbReference type="InterPro" id="IPR006597">
    <property type="entry name" value="Sel1-like"/>
</dbReference>
<evidence type="ECO:0000256" key="1">
    <source>
        <dbReference type="SAM" id="MobiDB-lite"/>
    </source>
</evidence>
<reference evidence="3 4" key="1">
    <citation type="submission" date="2019-08" db="EMBL/GenBank/DDBJ databases">
        <title>Identification of a novel species of the genus Boseongicola.</title>
        <authorList>
            <person name="Zhang X.-Q."/>
        </authorList>
    </citation>
    <scope>NUCLEOTIDE SEQUENCE [LARGE SCALE GENOMIC DNA]</scope>
    <source>
        <strain evidence="3 4">HY14</strain>
    </source>
</reference>
<feature type="chain" id="PRO_5023070484" evidence="2">
    <location>
        <begin position="32"/>
        <end position="475"/>
    </location>
</feature>
<dbReference type="AlphaFoldDB" id="A0A5D0RKE2"/>
<sequence length="475" mass="49180">MLMTARTATLKPALILGAVALAMIQPTLAQATATQDPCQEAAIHAQLESLMAPGYARVCDAVGSVSLTPDCMNYYLRVTDTALSPSEDARAALAAACEASMPGATALGCIGPDCRPAKDVPVADPTDAMECGEGLECRPPEDEPVPLDDDTGALETDTAPRTAQADAALDLAFWEAIEDSDHPAMYRAYLDQFPRGVFRVIAEARLAALTGTASQAPATPPASATPPATTPTDAYREAMAIMDRAYSGDQAGWDAAARRALPLFQRAGDGGVGAAWIELGALYENGIGVTTDNPRAIEYFLMAGESGLSEGYLRALMLLDQTGQATRFVDAFLALARQDRGAALAVFDSVSASAPVRVQRYLADRGYYAGALDGRFGAGSQSALDAYLSGSPPPPVAAPAPAPAAPDADLARALQSELSRVGCYQGPIDGKWGPGSARAMQNFNHWWGSAAPTGAPTAAGLNTVRAAPGLVCGTD</sequence>
<evidence type="ECO:0000256" key="2">
    <source>
        <dbReference type="SAM" id="SignalP"/>
    </source>
</evidence>
<dbReference type="Gene3D" id="1.25.40.10">
    <property type="entry name" value="Tetratricopeptide repeat domain"/>
    <property type="match status" value="1"/>
</dbReference>
<evidence type="ECO:0000313" key="3">
    <source>
        <dbReference type="EMBL" id="TYB81301.1"/>
    </source>
</evidence>
<dbReference type="SMART" id="SM00671">
    <property type="entry name" value="SEL1"/>
    <property type="match status" value="1"/>
</dbReference>
<feature type="region of interest" description="Disordered" evidence="1">
    <location>
        <begin position="136"/>
        <end position="155"/>
    </location>
</feature>
<keyword evidence="4" id="KW-1185">Reference proteome</keyword>
<comment type="caution">
    <text evidence="3">The sequence shown here is derived from an EMBL/GenBank/DDBJ whole genome shotgun (WGS) entry which is preliminary data.</text>
</comment>
<name>A0A5D0RKE2_9RHOB</name>
<dbReference type="EMBL" id="VSIY01000006">
    <property type="protein sequence ID" value="TYB81301.1"/>
    <property type="molecule type" value="Genomic_DNA"/>
</dbReference>
<dbReference type="InterPro" id="IPR036365">
    <property type="entry name" value="PGBD-like_sf"/>
</dbReference>
<organism evidence="3 4">
    <name type="scientific">Maritimibacter fusiformis</name>
    <dbReference type="NCBI Taxonomy" id="2603819"/>
    <lineage>
        <taxon>Bacteria</taxon>
        <taxon>Pseudomonadati</taxon>
        <taxon>Pseudomonadota</taxon>
        <taxon>Alphaproteobacteria</taxon>
        <taxon>Rhodobacterales</taxon>
        <taxon>Roseobacteraceae</taxon>
        <taxon>Maritimibacter</taxon>
    </lineage>
</organism>
<keyword evidence="2" id="KW-0732">Signal</keyword>